<reference evidence="1 2" key="1">
    <citation type="submission" date="2020-04" db="EMBL/GenBank/DDBJ databases">
        <title>Paraburkholderia sp. G-4-1-8 isolated from soil.</title>
        <authorList>
            <person name="Dahal R.H."/>
        </authorList>
    </citation>
    <scope>NUCLEOTIDE SEQUENCE [LARGE SCALE GENOMIC DNA]</scope>
    <source>
        <strain evidence="1 2">G-4-1-8</strain>
    </source>
</reference>
<organism evidence="1 2">
    <name type="scientific">Paraburkholderia antibiotica</name>
    <dbReference type="NCBI Taxonomy" id="2728839"/>
    <lineage>
        <taxon>Bacteria</taxon>
        <taxon>Pseudomonadati</taxon>
        <taxon>Pseudomonadota</taxon>
        <taxon>Betaproteobacteria</taxon>
        <taxon>Burkholderiales</taxon>
        <taxon>Burkholderiaceae</taxon>
        <taxon>Paraburkholderia</taxon>
    </lineage>
</organism>
<protein>
    <submittedName>
        <fullName evidence="1">Uncharacterized protein</fullName>
    </submittedName>
</protein>
<dbReference type="Proteomes" id="UP000583127">
    <property type="component" value="Unassembled WGS sequence"/>
</dbReference>
<keyword evidence="2" id="KW-1185">Reference proteome</keyword>
<dbReference type="RefSeq" id="WP_169500610.1">
    <property type="nucleotide sequence ID" value="NZ_JABBFZ010000021.1"/>
</dbReference>
<dbReference type="AlphaFoldDB" id="A0A7Y0FFS0"/>
<accession>A0A7Y0FFS0</accession>
<sequence>MSDGAINNGRGSAVPFGYVAARNGERHCRDFCEAGCLPVSIAQALTRRRLDDRPVTQQLRGFANAYLHARTRLVEAANVEADRDAFPSRPEVEAYLASPAANPAH</sequence>
<proteinExistence type="predicted"/>
<name>A0A7Y0FFS0_9BURK</name>
<comment type="caution">
    <text evidence="1">The sequence shown here is derived from an EMBL/GenBank/DDBJ whole genome shotgun (WGS) entry which is preliminary data.</text>
</comment>
<dbReference type="EMBL" id="JABBFZ010000021">
    <property type="protein sequence ID" value="NML34428.1"/>
    <property type="molecule type" value="Genomic_DNA"/>
</dbReference>
<gene>
    <name evidence="1" type="ORF">HHL14_26795</name>
</gene>
<evidence type="ECO:0000313" key="2">
    <source>
        <dbReference type="Proteomes" id="UP000583127"/>
    </source>
</evidence>
<evidence type="ECO:0000313" key="1">
    <source>
        <dbReference type="EMBL" id="NML34428.1"/>
    </source>
</evidence>